<feature type="compositionally biased region" description="Basic and acidic residues" evidence="2">
    <location>
        <begin position="605"/>
        <end position="617"/>
    </location>
</feature>
<keyword evidence="1" id="KW-0175">Coiled coil</keyword>
<feature type="region of interest" description="Disordered" evidence="2">
    <location>
        <begin position="1"/>
        <end position="44"/>
    </location>
</feature>
<evidence type="ECO:0000313" key="3">
    <source>
        <dbReference type="EMBL" id="KAJ5497366.1"/>
    </source>
</evidence>
<reference evidence="3" key="1">
    <citation type="submission" date="2022-12" db="EMBL/GenBank/DDBJ databases">
        <authorList>
            <person name="Petersen C."/>
        </authorList>
    </citation>
    <scope>NUCLEOTIDE SEQUENCE</scope>
    <source>
        <strain evidence="3">IBT 29495</strain>
    </source>
</reference>
<evidence type="ECO:0000256" key="2">
    <source>
        <dbReference type="SAM" id="MobiDB-lite"/>
    </source>
</evidence>
<dbReference type="Proteomes" id="UP001149954">
    <property type="component" value="Unassembled WGS sequence"/>
</dbReference>
<dbReference type="EMBL" id="JAPWDS010000005">
    <property type="protein sequence ID" value="KAJ5497366.1"/>
    <property type="molecule type" value="Genomic_DNA"/>
</dbReference>
<keyword evidence="4" id="KW-1185">Reference proteome</keyword>
<feature type="compositionally biased region" description="Polar residues" evidence="2">
    <location>
        <begin position="473"/>
        <end position="504"/>
    </location>
</feature>
<name>A0A9X0C4A2_9EURO</name>
<feature type="compositionally biased region" description="Polar residues" evidence="2">
    <location>
        <begin position="629"/>
        <end position="641"/>
    </location>
</feature>
<comment type="caution">
    <text evidence="3">The sequence shown here is derived from an EMBL/GenBank/DDBJ whole genome shotgun (WGS) entry which is preliminary data.</text>
</comment>
<feature type="region of interest" description="Disordered" evidence="2">
    <location>
        <begin position="431"/>
        <end position="574"/>
    </location>
</feature>
<proteinExistence type="predicted"/>
<reference evidence="3" key="2">
    <citation type="journal article" date="2023" name="IMA Fungus">
        <title>Comparative genomic study of the Penicillium genus elucidates a diverse pangenome and 15 lateral gene transfer events.</title>
        <authorList>
            <person name="Petersen C."/>
            <person name="Sorensen T."/>
            <person name="Nielsen M.R."/>
            <person name="Sondergaard T.E."/>
            <person name="Sorensen J.L."/>
            <person name="Fitzpatrick D.A."/>
            <person name="Frisvad J.C."/>
            <person name="Nielsen K.L."/>
        </authorList>
    </citation>
    <scope>NUCLEOTIDE SEQUENCE</scope>
    <source>
        <strain evidence="3">IBT 29495</strain>
    </source>
</reference>
<dbReference type="Gene3D" id="1.10.287.1490">
    <property type="match status" value="1"/>
</dbReference>
<feature type="region of interest" description="Disordered" evidence="2">
    <location>
        <begin position="79"/>
        <end position="215"/>
    </location>
</feature>
<feature type="compositionally biased region" description="Low complexity" evidence="2">
    <location>
        <begin position="117"/>
        <end position="138"/>
    </location>
</feature>
<feature type="compositionally biased region" description="Low complexity" evidence="2">
    <location>
        <begin position="516"/>
        <end position="536"/>
    </location>
</feature>
<feature type="region of interest" description="Disordered" evidence="2">
    <location>
        <begin position="605"/>
        <end position="654"/>
    </location>
</feature>
<feature type="compositionally biased region" description="Polar residues" evidence="2">
    <location>
        <begin position="539"/>
        <end position="557"/>
    </location>
</feature>
<evidence type="ECO:0000313" key="4">
    <source>
        <dbReference type="Proteomes" id="UP001149954"/>
    </source>
</evidence>
<protein>
    <submittedName>
        <fullName evidence="3">Uncharacterized protein</fullName>
    </submittedName>
</protein>
<feature type="region of interest" description="Disordered" evidence="2">
    <location>
        <begin position="692"/>
        <end position="716"/>
    </location>
</feature>
<evidence type="ECO:0000256" key="1">
    <source>
        <dbReference type="SAM" id="Coils"/>
    </source>
</evidence>
<gene>
    <name evidence="3" type="ORF">N7463_009353</name>
</gene>
<organism evidence="3 4">
    <name type="scientific">Penicillium fimorum</name>
    <dbReference type="NCBI Taxonomy" id="1882269"/>
    <lineage>
        <taxon>Eukaryota</taxon>
        <taxon>Fungi</taxon>
        <taxon>Dikarya</taxon>
        <taxon>Ascomycota</taxon>
        <taxon>Pezizomycotina</taxon>
        <taxon>Eurotiomycetes</taxon>
        <taxon>Eurotiomycetidae</taxon>
        <taxon>Eurotiales</taxon>
        <taxon>Aspergillaceae</taxon>
        <taxon>Penicillium</taxon>
    </lineage>
</organism>
<sequence length="716" mass="76776">MQEGVGSLTLDAFIDTHSEGPRGRTGRPETPSSSANSSSRRSTLSHVHFADDFTDDMCNPLASPRSDVTVTAVPLLVPSKSANPTVGLPTSVGENWELPPPSVVKRNAFAQRKAKLASHSSSHLSSHSSPSSRRASSIPPVPPLPVSILKTRPGNLSIAEVKPRSLSAPPSPPKMEDSPDLPGGRNKPLPMSPPGKFDPHTPSPRTPSFKKDGIRNPILGTPFSPTGVSPATSHRSSFATIRDLPETVRTLQYQYEATQKRLATKIDDINRLERKVEDFSTLTENYIKDQMHAQVERNSDLSFELSKVNREIKKSQDQVDQVKKSIHEMRLEINGLTSTVTDLSAKVDMCLTGIWENTEEPFVAYQRRKNSEIDEDIQDIGNMGVNHGAQLLFVRQSIIRMQIAFRLLQHENNLNVSQDVQLVLPRFPLPTQGDVPPTGHLQSRATSAPGAAPPTSTTPATPANATRSASTTVSANTTPSASRTVSAQATPEKSTSTASTTVQAKVTPPASAIVQAKATPTKSTSSASTTVRAKATPPASETGSALITTPGSSTAKQSSIPRRSNIIRSKKSVGSQLSDIENIGKYTGHSGNTSGSAEEFKAKKDAIDKQHGSDKKGKSLFGFRRRSDSLSSATSGKLQRSSRQEELIPPVPPLPRGIVLPGVPGEPIPLANIHPLYRPGFREVNALGIPAVTPIVPPRPSQPKGSPESGKDKTRN</sequence>
<feature type="compositionally biased region" description="Low complexity" evidence="2">
    <location>
        <begin position="443"/>
        <end position="472"/>
    </location>
</feature>
<dbReference type="OrthoDB" id="4363450at2759"/>
<feature type="compositionally biased region" description="Low complexity" evidence="2">
    <location>
        <begin position="32"/>
        <end position="44"/>
    </location>
</feature>
<feature type="coiled-coil region" evidence="1">
    <location>
        <begin position="305"/>
        <end position="332"/>
    </location>
</feature>
<feature type="compositionally biased region" description="Low complexity" evidence="2">
    <location>
        <begin position="558"/>
        <end position="567"/>
    </location>
</feature>
<dbReference type="AlphaFoldDB" id="A0A9X0C4A2"/>
<accession>A0A9X0C4A2</accession>